<dbReference type="InterPro" id="IPR036365">
    <property type="entry name" value="PGBD-like_sf"/>
</dbReference>
<dbReference type="InterPro" id="IPR050465">
    <property type="entry name" value="UPF0194_transport"/>
</dbReference>
<gene>
    <name evidence="5" type="ORF">Prubr_28870</name>
</gene>
<dbReference type="EMBL" id="AP023359">
    <property type="protein sequence ID" value="BCJ65866.1"/>
    <property type="molecule type" value="Genomic_DNA"/>
</dbReference>
<dbReference type="InterPro" id="IPR036366">
    <property type="entry name" value="PGBDSf"/>
</dbReference>
<keyword evidence="6" id="KW-1185">Reference proteome</keyword>
<evidence type="ECO:0000256" key="1">
    <source>
        <dbReference type="ARBA" id="ARBA00004196"/>
    </source>
</evidence>
<evidence type="ECO:0000256" key="3">
    <source>
        <dbReference type="SAM" id="SignalP"/>
    </source>
</evidence>
<feature type="chain" id="PRO_5032768241" evidence="3">
    <location>
        <begin position="26"/>
        <end position="351"/>
    </location>
</feature>
<evidence type="ECO:0000256" key="2">
    <source>
        <dbReference type="ARBA" id="ARBA00023054"/>
    </source>
</evidence>
<evidence type="ECO:0000313" key="5">
    <source>
        <dbReference type="EMBL" id="BCJ65866.1"/>
    </source>
</evidence>
<dbReference type="RefSeq" id="WP_246568676.1">
    <property type="nucleotide sequence ID" value="NZ_AP023359.1"/>
</dbReference>
<dbReference type="InterPro" id="IPR002477">
    <property type="entry name" value="Peptidoglycan-bd-like"/>
</dbReference>
<dbReference type="Gene3D" id="1.10.101.10">
    <property type="entry name" value="PGBD-like superfamily/PGBD"/>
    <property type="match status" value="1"/>
</dbReference>
<dbReference type="AlphaFoldDB" id="A0A810MXG4"/>
<comment type="subcellular location">
    <subcellularLocation>
        <location evidence="1">Cell envelope</location>
    </subcellularLocation>
</comment>
<sequence>MNRRAAGLAAAAVVVAVAGGIAAVAARGGPDPGTPDRAGLPPATATITRQTLVDTENADGELGHGPARTVNGRLTGTLTALAEVGGTVRRGQVLYRVDDVPVVLLHGPLPAYRTLAPGVEGADVRQFERNLRALGHTGFTADDHYTGATADAVRRWQRDLGVEPTGQVEPGHLVHASGDARIEAHRAAVGDAAQPGQPVLTVTGTVRLVTVTLPAAAGRLAVEGAAVTVTLPAGRTTTGRITAVRTVVAPATDATPSENRIEVTVTGDDPDALARPDHATVTVAFTASRRDDVLTVPVAALLALAEGGYGLELVDGPTTRVVAVETGLFAAGRVEVTGADLAEGQRVGMPR</sequence>
<organism evidence="5 6">
    <name type="scientific">Polymorphospora rubra</name>
    <dbReference type="NCBI Taxonomy" id="338584"/>
    <lineage>
        <taxon>Bacteria</taxon>
        <taxon>Bacillati</taxon>
        <taxon>Actinomycetota</taxon>
        <taxon>Actinomycetes</taxon>
        <taxon>Micromonosporales</taxon>
        <taxon>Micromonosporaceae</taxon>
        <taxon>Polymorphospora</taxon>
    </lineage>
</organism>
<dbReference type="KEGG" id="pry:Prubr_28870"/>
<evidence type="ECO:0000259" key="4">
    <source>
        <dbReference type="Pfam" id="PF01471"/>
    </source>
</evidence>
<dbReference type="Proteomes" id="UP000680866">
    <property type="component" value="Chromosome"/>
</dbReference>
<feature type="domain" description="Peptidoglycan binding-like" evidence="4">
    <location>
        <begin position="121"/>
        <end position="169"/>
    </location>
</feature>
<name>A0A810MXG4_9ACTN</name>
<dbReference type="Gene3D" id="2.40.420.20">
    <property type="match status" value="1"/>
</dbReference>
<accession>A0A810MXG4</accession>
<feature type="signal peptide" evidence="3">
    <location>
        <begin position="1"/>
        <end position="25"/>
    </location>
</feature>
<dbReference type="PANTHER" id="PTHR32347">
    <property type="entry name" value="EFFLUX SYSTEM COMPONENT YKNX-RELATED"/>
    <property type="match status" value="1"/>
</dbReference>
<keyword evidence="2" id="KW-0175">Coiled coil</keyword>
<dbReference type="SUPFAM" id="SSF47090">
    <property type="entry name" value="PGBD-like"/>
    <property type="match status" value="1"/>
</dbReference>
<proteinExistence type="predicted"/>
<reference evidence="5" key="1">
    <citation type="submission" date="2020-08" db="EMBL/GenBank/DDBJ databases">
        <title>Whole genome shotgun sequence of Polymorphospora rubra NBRC 101157.</title>
        <authorList>
            <person name="Komaki H."/>
            <person name="Tamura T."/>
        </authorList>
    </citation>
    <scope>NUCLEOTIDE SEQUENCE</scope>
    <source>
        <strain evidence="5">NBRC 101157</strain>
    </source>
</reference>
<dbReference type="GO" id="GO:0030313">
    <property type="term" value="C:cell envelope"/>
    <property type="evidence" value="ECO:0007669"/>
    <property type="project" value="UniProtKB-SubCell"/>
</dbReference>
<protein>
    <submittedName>
        <fullName evidence="5">Peptidoglycan-binding protein</fullName>
    </submittedName>
</protein>
<dbReference type="Pfam" id="PF01471">
    <property type="entry name" value="PG_binding_1"/>
    <property type="match status" value="1"/>
</dbReference>
<keyword evidence="3" id="KW-0732">Signal</keyword>
<evidence type="ECO:0000313" key="6">
    <source>
        <dbReference type="Proteomes" id="UP000680866"/>
    </source>
</evidence>